<dbReference type="GO" id="GO:0003677">
    <property type="term" value="F:DNA binding"/>
    <property type="evidence" value="ECO:0007669"/>
    <property type="project" value="UniProtKB-KW"/>
</dbReference>
<evidence type="ECO:0000313" key="6">
    <source>
        <dbReference type="Proteomes" id="UP000235916"/>
    </source>
</evidence>
<dbReference type="PROSITE" id="PS50043">
    <property type="entry name" value="HTH_LUXR_2"/>
    <property type="match status" value="1"/>
</dbReference>
<keyword evidence="6" id="KW-1185">Reference proteome</keyword>
<dbReference type="InterPro" id="IPR016032">
    <property type="entry name" value="Sig_transdc_resp-reg_C-effctor"/>
</dbReference>
<comment type="caution">
    <text evidence="5">The sequence shown here is derived from an EMBL/GenBank/DDBJ whole genome shotgun (WGS) entry which is preliminary data.</text>
</comment>
<dbReference type="Pfam" id="PF00196">
    <property type="entry name" value="GerE"/>
    <property type="match status" value="1"/>
</dbReference>
<dbReference type="PANTHER" id="PTHR44688:SF25">
    <property type="entry name" value="HTH LUXR-TYPE DOMAIN-CONTAINING PROTEIN"/>
    <property type="match status" value="1"/>
</dbReference>
<dbReference type="InterPro" id="IPR000792">
    <property type="entry name" value="Tscrpt_reg_LuxR_C"/>
</dbReference>
<evidence type="ECO:0000313" key="5">
    <source>
        <dbReference type="EMBL" id="PND36863.1"/>
    </source>
</evidence>
<dbReference type="PANTHER" id="PTHR44688">
    <property type="entry name" value="DNA-BINDING TRANSCRIPTIONAL ACTIVATOR DEVR_DOSR"/>
    <property type="match status" value="1"/>
</dbReference>
<dbReference type="RefSeq" id="WP_102766785.1">
    <property type="nucleotide sequence ID" value="NZ_CP124551.1"/>
</dbReference>
<dbReference type="Proteomes" id="UP000235916">
    <property type="component" value="Unassembled WGS sequence"/>
</dbReference>
<evidence type="ECO:0000256" key="2">
    <source>
        <dbReference type="ARBA" id="ARBA00023125"/>
    </source>
</evidence>
<dbReference type="InterPro" id="IPR036693">
    <property type="entry name" value="TF_LuxR_autoind-bd_dom_sf"/>
</dbReference>
<dbReference type="SMART" id="SM00421">
    <property type="entry name" value="HTH_LUXR"/>
    <property type="match status" value="1"/>
</dbReference>
<dbReference type="Gene3D" id="3.30.450.80">
    <property type="entry name" value="Transcription factor LuxR-like, autoinducer-binding domain"/>
    <property type="match status" value="1"/>
</dbReference>
<proteinExistence type="predicted"/>
<name>A0A2N8KTT1_9BURK</name>
<dbReference type="GO" id="GO:0006355">
    <property type="term" value="P:regulation of DNA-templated transcription"/>
    <property type="evidence" value="ECO:0007669"/>
    <property type="project" value="InterPro"/>
</dbReference>
<dbReference type="SUPFAM" id="SSF46894">
    <property type="entry name" value="C-terminal effector domain of the bipartite response regulators"/>
    <property type="match status" value="1"/>
</dbReference>
<dbReference type="SUPFAM" id="SSF75516">
    <property type="entry name" value="Pheromone-binding domain of LuxR-like quorum-sensing transcription factors"/>
    <property type="match status" value="1"/>
</dbReference>
<dbReference type="EMBL" id="POSP01000003">
    <property type="protein sequence ID" value="PND36863.1"/>
    <property type="molecule type" value="Genomic_DNA"/>
</dbReference>
<reference evidence="5 6" key="1">
    <citation type="submission" date="2018-01" db="EMBL/GenBank/DDBJ databases">
        <title>Draft genome sequence of Paucibacter aquatile CR182 isolated from freshwater of the Nakdong River.</title>
        <authorList>
            <person name="Choi A."/>
            <person name="Chung E.J."/>
        </authorList>
    </citation>
    <scope>NUCLEOTIDE SEQUENCE [LARGE SCALE GENOMIC DNA]</scope>
    <source>
        <strain evidence="5 6">CR182</strain>
    </source>
</reference>
<dbReference type="InterPro" id="IPR036388">
    <property type="entry name" value="WH-like_DNA-bd_sf"/>
</dbReference>
<evidence type="ECO:0000256" key="3">
    <source>
        <dbReference type="ARBA" id="ARBA00023163"/>
    </source>
</evidence>
<dbReference type="OrthoDB" id="9774661at2"/>
<dbReference type="Pfam" id="PF03472">
    <property type="entry name" value="Autoind_bind"/>
    <property type="match status" value="1"/>
</dbReference>
<dbReference type="InterPro" id="IPR005143">
    <property type="entry name" value="TF_LuxR_autoind-bd_dom"/>
</dbReference>
<evidence type="ECO:0000259" key="4">
    <source>
        <dbReference type="PROSITE" id="PS50043"/>
    </source>
</evidence>
<dbReference type="Gene3D" id="1.10.10.10">
    <property type="entry name" value="Winged helix-like DNA-binding domain superfamily/Winged helix DNA-binding domain"/>
    <property type="match status" value="1"/>
</dbReference>
<keyword evidence="3" id="KW-0804">Transcription</keyword>
<feature type="domain" description="HTH luxR-type" evidence="4">
    <location>
        <begin position="169"/>
        <end position="234"/>
    </location>
</feature>
<accession>A0A2N8KTT1</accession>
<dbReference type="PROSITE" id="PS00622">
    <property type="entry name" value="HTH_LUXR_1"/>
    <property type="match status" value="1"/>
</dbReference>
<sequence>MKVWQEELLRVAHDADCEHMMLQRLGGAARDLGFDYCAYGMRIPRSFSNPKTVMLNNYPARWQQHYAQENYLKIDPTVLHCRQSLQPLVWADAVFVNALKLWRDAQDHGLRHGWAQSSLDAFGVGGMLTLARSEEPLSQRWLDQEEVKLRWLVCVAHQSLSRLLKRRHAPGREAALSTRELEVLKWSADGKTSGEIATILTVSENTVNFHIKNSMAKLRASNKTAAVVQAALLGLLN</sequence>
<dbReference type="AlphaFoldDB" id="A0A2N8KTT1"/>
<dbReference type="CDD" id="cd06170">
    <property type="entry name" value="LuxR_C_like"/>
    <property type="match status" value="1"/>
</dbReference>
<protein>
    <submittedName>
        <fullName evidence="5">LuxR family transcriptional regulator</fullName>
    </submittedName>
</protein>
<dbReference type="PRINTS" id="PR00038">
    <property type="entry name" value="HTHLUXR"/>
</dbReference>
<gene>
    <name evidence="5" type="ORF">C1O66_04465</name>
</gene>
<keyword evidence="1" id="KW-0805">Transcription regulation</keyword>
<organism evidence="5 6">
    <name type="scientific">Kinneretia aquatilis</name>
    <dbReference type="NCBI Taxonomy" id="2070761"/>
    <lineage>
        <taxon>Bacteria</taxon>
        <taxon>Pseudomonadati</taxon>
        <taxon>Pseudomonadota</taxon>
        <taxon>Betaproteobacteria</taxon>
        <taxon>Burkholderiales</taxon>
        <taxon>Sphaerotilaceae</taxon>
        <taxon>Roseateles</taxon>
    </lineage>
</organism>
<keyword evidence="2" id="KW-0238">DNA-binding</keyword>
<evidence type="ECO:0000256" key="1">
    <source>
        <dbReference type="ARBA" id="ARBA00023015"/>
    </source>
</evidence>